<evidence type="ECO:0000313" key="7">
    <source>
        <dbReference type="EnsemblMetazoa" id="tetur05g00590.1"/>
    </source>
</evidence>
<protein>
    <recommendedName>
        <fullName evidence="6">RING-type domain-containing protein</fullName>
    </recommendedName>
</protein>
<keyword evidence="8" id="KW-1185">Reference proteome</keyword>
<dbReference type="InterPro" id="IPR001841">
    <property type="entry name" value="Znf_RING"/>
</dbReference>
<dbReference type="Pfam" id="PF13920">
    <property type="entry name" value="zf-C3HC4_3"/>
    <property type="match status" value="1"/>
</dbReference>
<name>T1K3X6_TETUR</name>
<dbReference type="PANTHER" id="PTHR10044:SF139">
    <property type="entry name" value="DEATH-ASSOCIATED INHIBITOR OF APOPTOSIS 2"/>
    <property type="match status" value="1"/>
</dbReference>
<dbReference type="HOGENOM" id="CLU_016347_2_2_1"/>
<dbReference type="STRING" id="32264.T1K3X6"/>
<evidence type="ECO:0000313" key="8">
    <source>
        <dbReference type="Proteomes" id="UP000015104"/>
    </source>
</evidence>
<dbReference type="GO" id="GO:0005737">
    <property type="term" value="C:cytoplasm"/>
    <property type="evidence" value="ECO:0007669"/>
    <property type="project" value="TreeGrafter"/>
</dbReference>
<dbReference type="GO" id="GO:0005634">
    <property type="term" value="C:nucleus"/>
    <property type="evidence" value="ECO:0007669"/>
    <property type="project" value="TreeGrafter"/>
</dbReference>
<dbReference type="SMART" id="SM00238">
    <property type="entry name" value="BIR"/>
    <property type="match status" value="1"/>
</dbReference>
<dbReference type="SUPFAM" id="SSF57924">
    <property type="entry name" value="Inhibitor of apoptosis (IAP) repeat"/>
    <property type="match status" value="1"/>
</dbReference>
<evidence type="ECO:0000256" key="4">
    <source>
        <dbReference type="ARBA" id="ARBA00022833"/>
    </source>
</evidence>
<dbReference type="PROSITE" id="PS50143">
    <property type="entry name" value="BIR_REPEAT_2"/>
    <property type="match status" value="1"/>
</dbReference>
<reference evidence="8" key="1">
    <citation type="submission" date="2011-08" db="EMBL/GenBank/DDBJ databases">
        <authorList>
            <person name="Rombauts S."/>
        </authorList>
    </citation>
    <scope>NUCLEOTIDE SEQUENCE</scope>
    <source>
        <strain evidence="8">London</strain>
    </source>
</reference>
<evidence type="ECO:0000256" key="5">
    <source>
        <dbReference type="PROSITE-ProRule" id="PRU00175"/>
    </source>
</evidence>
<accession>T1K3X6</accession>
<keyword evidence="4" id="KW-0862">Zinc</keyword>
<evidence type="ECO:0000259" key="6">
    <source>
        <dbReference type="PROSITE" id="PS50089"/>
    </source>
</evidence>
<evidence type="ECO:0000256" key="2">
    <source>
        <dbReference type="ARBA" id="ARBA00022723"/>
    </source>
</evidence>
<evidence type="ECO:0000256" key="1">
    <source>
        <dbReference type="ARBA" id="ARBA00006672"/>
    </source>
</evidence>
<keyword evidence="3 5" id="KW-0863">Zinc-finger</keyword>
<keyword evidence="2" id="KW-0479">Metal-binding</keyword>
<dbReference type="PROSITE" id="PS50089">
    <property type="entry name" value="ZF_RING_2"/>
    <property type="match status" value="1"/>
</dbReference>
<organism evidence="7 8">
    <name type="scientific">Tetranychus urticae</name>
    <name type="common">Two-spotted spider mite</name>
    <dbReference type="NCBI Taxonomy" id="32264"/>
    <lineage>
        <taxon>Eukaryota</taxon>
        <taxon>Metazoa</taxon>
        <taxon>Ecdysozoa</taxon>
        <taxon>Arthropoda</taxon>
        <taxon>Chelicerata</taxon>
        <taxon>Arachnida</taxon>
        <taxon>Acari</taxon>
        <taxon>Acariformes</taxon>
        <taxon>Trombidiformes</taxon>
        <taxon>Prostigmata</taxon>
        <taxon>Eleutherengona</taxon>
        <taxon>Raphignathae</taxon>
        <taxon>Tetranychoidea</taxon>
        <taxon>Tetranychidae</taxon>
        <taxon>Tetranychus</taxon>
    </lineage>
</organism>
<proteinExistence type="inferred from homology"/>
<dbReference type="Pfam" id="PF00653">
    <property type="entry name" value="BIR"/>
    <property type="match status" value="1"/>
</dbReference>
<dbReference type="EnsemblMetazoa" id="tetur05g00590.1">
    <property type="protein sequence ID" value="tetur05g00590.1"/>
    <property type="gene ID" value="tetur05g00590"/>
</dbReference>
<dbReference type="AlphaFoldDB" id="T1K3X6"/>
<evidence type="ECO:0000256" key="3">
    <source>
        <dbReference type="ARBA" id="ARBA00022771"/>
    </source>
</evidence>
<dbReference type="CDD" id="cd00022">
    <property type="entry name" value="BIR"/>
    <property type="match status" value="1"/>
</dbReference>
<dbReference type="InterPro" id="IPR001370">
    <property type="entry name" value="BIR_rpt"/>
</dbReference>
<dbReference type="InterPro" id="IPR050784">
    <property type="entry name" value="IAP"/>
</dbReference>
<comment type="similarity">
    <text evidence="1">Belongs to the IAP family.</text>
</comment>
<dbReference type="Gene3D" id="3.30.40.10">
    <property type="entry name" value="Zinc/RING finger domain, C3HC4 (zinc finger)"/>
    <property type="match status" value="1"/>
</dbReference>
<dbReference type="PROSITE" id="PS01282">
    <property type="entry name" value="BIR_REPEAT_1"/>
    <property type="match status" value="1"/>
</dbReference>
<dbReference type="EMBL" id="CAEY01001562">
    <property type="status" value="NOT_ANNOTATED_CDS"/>
    <property type="molecule type" value="Genomic_DNA"/>
</dbReference>
<sequence length="227" mass="25422">MDEQSQTLIPFAQLLLDVTQLYPLNVLSADLIRQNADSDEPDTYNLQVQDISASITSSYEFSCSSWDIEAQHPEYITLSSRLSTFTNWTSESISPPELAEAGFLFAGQTDTVVCFHCGIHIRNWIPEDDAWIAHAICAPWCTYLYLKCGISFIRSCLKVQPIKRSDTPLLEPSNARYVCKVCLEKEVGVCFYPCEHTVTCIDCAPGIASCPICRAKITGVFKLKFID</sequence>
<dbReference type="Gene3D" id="1.10.1170.10">
    <property type="entry name" value="Inhibitor Of Apoptosis Protein (2mihbC-IAP-1), Chain A"/>
    <property type="match status" value="1"/>
</dbReference>
<dbReference type="FunFam" id="1.10.1170.10:FF:000002">
    <property type="entry name" value="Baculoviral IAP repeat containing 7"/>
    <property type="match status" value="1"/>
</dbReference>
<dbReference type="Proteomes" id="UP000015104">
    <property type="component" value="Unassembled WGS sequence"/>
</dbReference>
<dbReference type="PANTHER" id="PTHR10044">
    <property type="entry name" value="INHIBITOR OF APOPTOSIS"/>
    <property type="match status" value="1"/>
</dbReference>
<dbReference type="GO" id="GO:0008270">
    <property type="term" value="F:zinc ion binding"/>
    <property type="evidence" value="ECO:0007669"/>
    <property type="project" value="UniProtKB-KW"/>
</dbReference>
<reference evidence="7" key="2">
    <citation type="submission" date="2015-06" db="UniProtKB">
        <authorList>
            <consortium name="EnsemblMetazoa"/>
        </authorList>
    </citation>
    <scope>IDENTIFICATION</scope>
</reference>
<dbReference type="InterPro" id="IPR013083">
    <property type="entry name" value="Znf_RING/FYVE/PHD"/>
</dbReference>
<dbReference type="GO" id="GO:0051726">
    <property type="term" value="P:regulation of cell cycle"/>
    <property type="evidence" value="ECO:0007669"/>
    <property type="project" value="TreeGrafter"/>
</dbReference>
<feature type="domain" description="RING-type" evidence="6">
    <location>
        <begin position="179"/>
        <end position="214"/>
    </location>
</feature>